<comment type="caution">
    <text evidence="2">The sequence shown here is derived from an EMBL/GenBank/DDBJ whole genome shotgun (WGS) entry which is preliminary data.</text>
</comment>
<protein>
    <submittedName>
        <fullName evidence="2">Uncharacterized protein</fullName>
    </submittedName>
</protein>
<evidence type="ECO:0000256" key="1">
    <source>
        <dbReference type="SAM" id="MobiDB-lite"/>
    </source>
</evidence>
<dbReference type="Proteomes" id="UP001292094">
    <property type="component" value="Unassembled WGS sequence"/>
</dbReference>
<name>A0AAE1P1Z4_9EUCA</name>
<evidence type="ECO:0000313" key="2">
    <source>
        <dbReference type="EMBL" id="KAK4300283.1"/>
    </source>
</evidence>
<feature type="region of interest" description="Disordered" evidence="1">
    <location>
        <begin position="42"/>
        <end position="72"/>
    </location>
</feature>
<gene>
    <name evidence="2" type="ORF">Pmani_027512</name>
</gene>
<organism evidence="2 3">
    <name type="scientific">Petrolisthes manimaculis</name>
    <dbReference type="NCBI Taxonomy" id="1843537"/>
    <lineage>
        <taxon>Eukaryota</taxon>
        <taxon>Metazoa</taxon>
        <taxon>Ecdysozoa</taxon>
        <taxon>Arthropoda</taxon>
        <taxon>Crustacea</taxon>
        <taxon>Multicrustacea</taxon>
        <taxon>Malacostraca</taxon>
        <taxon>Eumalacostraca</taxon>
        <taxon>Eucarida</taxon>
        <taxon>Decapoda</taxon>
        <taxon>Pleocyemata</taxon>
        <taxon>Anomura</taxon>
        <taxon>Galatheoidea</taxon>
        <taxon>Porcellanidae</taxon>
        <taxon>Petrolisthes</taxon>
    </lineage>
</organism>
<sequence>MVGGEDLYCDCCRDPPEAHRLLVPSSPLPWLATDNSSISDVSDFGSAPPLPHRNAPAKPPRASYGSLGKGQSFPDRVPRRQCPVTCPCDSCCCSHPEDDESLYEEVGFQYYPSNTSSLQHTYHDSSPRHTPESDDITRRGGAVTTGLVGTDTVIFPGAVFPLKPPRTSAAAVGVGGVLRSLGVCGRPSSRATEEETVSTYTLEDDLTPTHSRKVRPRAKVTLHNLVSPCLNSIAAGSAYSHLNCMS</sequence>
<evidence type="ECO:0000313" key="3">
    <source>
        <dbReference type="Proteomes" id="UP001292094"/>
    </source>
</evidence>
<proteinExistence type="predicted"/>
<accession>A0AAE1P1Z4</accession>
<dbReference type="AlphaFoldDB" id="A0AAE1P1Z4"/>
<feature type="region of interest" description="Disordered" evidence="1">
    <location>
        <begin position="118"/>
        <end position="142"/>
    </location>
</feature>
<reference evidence="2" key="1">
    <citation type="submission" date="2023-11" db="EMBL/GenBank/DDBJ databases">
        <title>Genome assemblies of two species of porcelain crab, Petrolisthes cinctipes and Petrolisthes manimaculis (Anomura: Porcellanidae).</title>
        <authorList>
            <person name="Angst P."/>
        </authorList>
    </citation>
    <scope>NUCLEOTIDE SEQUENCE</scope>
    <source>
        <strain evidence="2">PB745_02</strain>
        <tissue evidence="2">Gill</tissue>
    </source>
</reference>
<feature type="compositionally biased region" description="Basic and acidic residues" evidence="1">
    <location>
        <begin position="121"/>
        <end position="138"/>
    </location>
</feature>
<dbReference type="EMBL" id="JAWZYT010003086">
    <property type="protein sequence ID" value="KAK4300283.1"/>
    <property type="molecule type" value="Genomic_DNA"/>
</dbReference>
<keyword evidence="3" id="KW-1185">Reference proteome</keyword>